<proteinExistence type="predicted"/>
<evidence type="ECO:0000256" key="1">
    <source>
        <dbReference type="SAM" id="Phobius"/>
    </source>
</evidence>
<dbReference type="AlphaFoldDB" id="A0A1I0YH63"/>
<keyword evidence="1" id="KW-1133">Transmembrane helix</keyword>
<evidence type="ECO:0000313" key="4">
    <source>
        <dbReference type="Proteomes" id="UP000199012"/>
    </source>
</evidence>
<feature type="transmembrane region" description="Helical" evidence="1">
    <location>
        <begin position="127"/>
        <end position="147"/>
    </location>
</feature>
<keyword evidence="3" id="KW-0378">Hydrolase</keyword>
<dbReference type="GO" id="GO:0004175">
    <property type="term" value="F:endopeptidase activity"/>
    <property type="evidence" value="ECO:0007669"/>
    <property type="project" value="UniProtKB-ARBA"/>
</dbReference>
<keyword evidence="4" id="KW-1185">Reference proteome</keyword>
<dbReference type="GO" id="GO:0006508">
    <property type="term" value="P:proteolysis"/>
    <property type="evidence" value="ECO:0007669"/>
    <property type="project" value="UniProtKB-KW"/>
</dbReference>
<reference evidence="3 4" key="1">
    <citation type="submission" date="2016-10" db="EMBL/GenBank/DDBJ databases">
        <authorList>
            <person name="de Groot N.N."/>
        </authorList>
    </citation>
    <scope>NUCLEOTIDE SEQUENCE [LARGE SCALE GENOMIC DNA]</scope>
    <source>
        <strain evidence="3 4">CGMCC 4.6945</strain>
    </source>
</reference>
<keyword evidence="3" id="KW-0645">Protease</keyword>
<evidence type="ECO:0000259" key="2">
    <source>
        <dbReference type="Pfam" id="PF02517"/>
    </source>
</evidence>
<dbReference type="EMBL" id="FOKA01000007">
    <property type="protein sequence ID" value="SFB12207.1"/>
    <property type="molecule type" value="Genomic_DNA"/>
</dbReference>
<feature type="domain" description="CAAX prenyl protease 2/Lysostaphin resistance protein A-like" evidence="2">
    <location>
        <begin position="166"/>
        <end position="258"/>
    </location>
</feature>
<feature type="transmembrane region" description="Helical" evidence="1">
    <location>
        <begin position="246"/>
        <end position="266"/>
    </location>
</feature>
<gene>
    <name evidence="3" type="ORF">SAMN05421867_107141</name>
</gene>
<feature type="transmembrane region" description="Helical" evidence="1">
    <location>
        <begin position="222"/>
        <end position="239"/>
    </location>
</feature>
<dbReference type="STRING" id="988821.SAMN05421867_107141"/>
<dbReference type="GO" id="GO:0080120">
    <property type="term" value="P:CAAX-box protein maturation"/>
    <property type="evidence" value="ECO:0007669"/>
    <property type="project" value="UniProtKB-ARBA"/>
</dbReference>
<accession>A0A1I0YH63</accession>
<keyword evidence="1" id="KW-0472">Membrane</keyword>
<feature type="transmembrane region" description="Helical" evidence="1">
    <location>
        <begin position="36"/>
        <end position="56"/>
    </location>
</feature>
<evidence type="ECO:0000313" key="3">
    <source>
        <dbReference type="EMBL" id="SFB12207.1"/>
    </source>
</evidence>
<feature type="transmembrane region" description="Helical" evidence="1">
    <location>
        <begin position="84"/>
        <end position="106"/>
    </location>
</feature>
<dbReference type="InterPro" id="IPR003675">
    <property type="entry name" value="Rce1/LyrA-like_dom"/>
</dbReference>
<organism evidence="3 4">
    <name type="scientific">Cellulomonas marina</name>
    <dbReference type="NCBI Taxonomy" id="988821"/>
    <lineage>
        <taxon>Bacteria</taxon>
        <taxon>Bacillati</taxon>
        <taxon>Actinomycetota</taxon>
        <taxon>Actinomycetes</taxon>
        <taxon>Micrococcales</taxon>
        <taxon>Cellulomonadaceae</taxon>
        <taxon>Cellulomonas</taxon>
    </lineage>
</organism>
<dbReference type="Proteomes" id="UP000199012">
    <property type="component" value="Unassembled WGS sequence"/>
</dbReference>
<dbReference type="Pfam" id="PF02517">
    <property type="entry name" value="Rce1-like"/>
    <property type="match status" value="1"/>
</dbReference>
<name>A0A1I0YH63_9CELL</name>
<keyword evidence="1" id="KW-0812">Transmembrane</keyword>
<protein>
    <submittedName>
        <fullName evidence="3">Membrane protease YdiL, CAAX protease family</fullName>
    </submittedName>
</protein>
<sequence length="277" mass="29386">MPRVSADVPAAAVPGAGAGTPPVSGAAWRRRLTVEVWIVLGLSLGRSGVYAVVTILDRVTRPEALGAQTATLNPSRADRPWLDLTYQLLSLGFALVPVALALYLLSAQGRSALRRIGLDRARPGRDLLVGAGLAALIGIPGLGLYVVGRLLGVTVEVRAAALDAAWWTVPVLLLSALQNALLEEVVAVGYLVERLRELRWGPVATVAASALLRGSYHLYQGWGPFVGNVVMGVVFAEYYRRRGRVGPLVVAHTLMDAVVFVGYALVPDDIRTSLGLS</sequence>